<gene>
    <name evidence="3" type="ORF">SAMN05444170_5560</name>
</gene>
<feature type="domain" description="EamA" evidence="2">
    <location>
        <begin position="13"/>
        <end position="144"/>
    </location>
</feature>
<dbReference type="InterPro" id="IPR037185">
    <property type="entry name" value="EmrE-like"/>
</dbReference>
<dbReference type="Gene3D" id="1.10.3730.20">
    <property type="match status" value="1"/>
</dbReference>
<keyword evidence="4" id="KW-1185">Reference proteome</keyword>
<dbReference type="EMBL" id="LT670849">
    <property type="protein sequence ID" value="SHN83598.1"/>
    <property type="molecule type" value="Genomic_DNA"/>
</dbReference>
<feature type="transmembrane region" description="Helical" evidence="1">
    <location>
        <begin position="104"/>
        <end position="122"/>
    </location>
</feature>
<organism evidence="3 4">
    <name type="scientific">Bradyrhizobium erythrophlei</name>
    <dbReference type="NCBI Taxonomy" id="1437360"/>
    <lineage>
        <taxon>Bacteria</taxon>
        <taxon>Pseudomonadati</taxon>
        <taxon>Pseudomonadota</taxon>
        <taxon>Alphaproteobacteria</taxon>
        <taxon>Hyphomicrobiales</taxon>
        <taxon>Nitrobacteraceae</taxon>
        <taxon>Bradyrhizobium</taxon>
    </lineage>
</organism>
<feature type="transmembrane region" description="Helical" evidence="1">
    <location>
        <begin position="251"/>
        <end position="269"/>
    </location>
</feature>
<dbReference type="Pfam" id="PF00892">
    <property type="entry name" value="EamA"/>
    <property type="match status" value="2"/>
</dbReference>
<dbReference type="RefSeq" id="WP_244553061.1">
    <property type="nucleotide sequence ID" value="NZ_LT670849.1"/>
</dbReference>
<feature type="transmembrane region" description="Helical" evidence="1">
    <location>
        <begin position="275"/>
        <end position="291"/>
    </location>
</feature>
<feature type="transmembrane region" description="Helical" evidence="1">
    <location>
        <begin position="220"/>
        <end position="239"/>
    </location>
</feature>
<dbReference type="InterPro" id="IPR000620">
    <property type="entry name" value="EamA_dom"/>
</dbReference>
<feature type="transmembrane region" description="Helical" evidence="1">
    <location>
        <begin position="161"/>
        <end position="180"/>
    </location>
</feature>
<proteinExistence type="predicted"/>
<dbReference type="GO" id="GO:0016020">
    <property type="term" value="C:membrane"/>
    <property type="evidence" value="ECO:0007669"/>
    <property type="project" value="InterPro"/>
</dbReference>
<feature type="transmembrane region" description="Helical" evidence="1">
    <location>
        <begin position="12"/>
        <end position="34"/>
    </location>
</feature>
<feature type="transmembrane region" description="Helical" evidence="1">
    <location>
        <begin position="78"/>
        <end position="98"/>
    </location>
</feature>
<dbReference type="SUPFAM" id="SSF103481">
    <property type="entry name" value="Multidrug resistance efflux transporter EmrE"/>
    <property type="match status" value="2"/>
</dbReference>
<feature type="transmembrane region" description="Helical" evidence="1">
    <location>
        <begin position="46"/>
        <end position="66"/>
    </location>
</feature>
<protein>
    <submittedName>
        <fullName evidence="3">EamA domain-containing membrane protein RarD</fullName>
    </submittedName>
</protein>
<keyword evidence="1" id="KW-1133">Transmembrane helix</keyword>
<evidence type="ECO:0000313" key="4">
    <source>
        <dbReference type="Proteomes" id="UP000184096"/>
    </source>
</evidence>
<evidence type="ECO:0000256" key="1">
    <source>
        <dbReference type="SAM" id="Phobius"/>
    </source>
</evidence>
<dbReference type="AlphaFoldDB" id="A0A1M7UKW9"/>
<keyword evidence="1" id="KW-0472">Membrane</keyword>
<dbReference type="Proteomes" id="UP000184096">
    <property type="component" value="Chromosome I"/>
</dbReference>
<feature type="transmembrane region" description="Helical" evidence="1">
    <location>
        <begin position="134"/>
        <end position="155"/>
    </location>
</feature>
<reference evidence="4" key="1">
    <citation type="submission" date="2016-11" db="EMBL/GenBank/DDBJ databases">
        <authorList>
            <person name="Varghese N."/>
            <person name="Submissions S."/>
        </authorList>
    </citation>
    <scope>NUCLEOTIDE SEQUENCE [LARGE SCALE GENOMIC DNA]</scope>
    <source>
        <strain evidence="4">GAS401</strain>
    </source>
</reference>
<keyword evidence="1" id="KW-0812">Transmembrane</keyword>
<feature type="domain" description="EamA" evidence="2">
    <location>
        <begin position="159"/>
        <end position="290"/>
    </location>
</feature>
<dbReference type="PANTHER" id="PTHR22911:SF137">
    <property type="entry name" value="SOLUTE CARRIER FAMILY 35 MEMBER G2-RELATED"/>
    <property type="match status" value="1"/>
</dbReference>
<feature type="transmembrane region" description="Helical" evidence="1">
    <location>
        <begin position="187"/>
        <end position="205"/>
    </location>
</feature>
<sequence length="295" mass="30895">MSTRTPQTKPALFGIVCGLGAALFWALGFVAARYGLNAGFTPADLLMHRFLWSGIVFMPLVVHAGVRDRIGWGRAAALMVLGGPGMSILTYTGFQYVPLAHGSVIQPSCATLGGLLFASVLLKERISFSRMFGAFVIVAGLVVIGGESLAGSGFSGAQGDLIFVLTGFMFAGFGTLLRYWRVRAFPAAAVVSVLSLSLFPLYVAFDGLGRVMALGVGENALQALAQGILAGPAAMYLFAFSVQSLGVARAAVFPAIVPALTLLAGWLLLGEPPTAQQIAGLLTVLCGFYLAQRQR</sequence>
<accession>A0A1M7UKW9</accession>
<evidence type="ECO:0000259" key="2">
    <source>
        <dbReference type="Pfam" id="PF00892"/>
    </source>
</evidence>
<evidence type="ECO:0000313" key="3">
    <source>
        <dbReference type="EMBL" id="SHN83598.1"/>
    </source>
</evidence>
<name>A0A1M7UKW9_9BRAD</name>
<dbReference type="PANTHER" id="PTHR22911">
    <property type="entry name" value="ACYL-MALONYL CONDENSING ENZYME-RELATED"/>
    <property type="match status" value="1"/>
</dbReference>